<dbReference type="OrthoDB" id="18487at2759"/>
<dbReference type="EMBL" id="SRLO01019194">
    <property type="protein sequence ID" value="TNN23250.1"/>
    <property type="molecule type" value="Genomic_DNA"/>
</dbReference>
<evidence type="ECO:0000256" key="1">
    <source>
        <dbReference type="PROSITE-ProRule" id="PRU00122"/>
    </source>
</evidence>
<dbReference type="GO" id="GO:0016020">
    <property type="term" value="C:membrane"/>
    <property type="evidence" value="ECO:0007669"/>
    <property type="project" value="UniProtKB-SubCell"/>
</dbReference>
<gene>
    <name evidence="3" type="primary">Lama1_1</name>
    <name evidence="3" type="ORF">EYF80_066630</name>
</gene>
<dbReference type="Proteomes" id="UP000314294">
    <property type="component" value="Unassembled WGS sequence"/>
</dbReference>
<dbReference type="Pfam" id="PF00054">
    <property type="entry name" value="Laminin_G_1"/>
    <property type="match status" value="1"/>
</dbReference>
<proteinExistence type="predicted"/>
<dbReference type="InterPro" id="IPR001791">
    <property type="entry name" value="Laminin_G"/>
</dbReference>
<name>A0A4Z2E3W4_9TELE</name>
<dbReference type="AlphaFoldDB" id="A0A4Z2E3W4"/>
<dbReference type="SMART" id="SM00282">
    <property type="entry name" value="LamG"/>
    <property type="match status" value="1"/>
</dbReference>
<comment type="caution">
    <text evidence="1">Lacks conserved residue(s) required for the propagation of feature annotation.</text>
</comment>
<dbReference type="PANTHER" id="PTHR15036">
    <property type="entry name" value="PIKACHURIN-LIKE PROTEIN"/>
    <property type="match status" value="1"/>
</dbReference>
<dbReference type="PANTHER" id="PTHR15036:SF85">
    <property type="entry name" value="SP2353, ISOFORM A"/>
    <property type="match status" value="1"/>
</dbReference>
<dbReference type="InterPro" id="IPR050372">
    <property type="entry name" value="Neurexin-related_CASP"/>
</dbReference>
<organism evidence="3 4">
    <name type="scientific">Liparis tanakae</name>
    <name type="common">Tanaka's snailfish</name>
    <dbReference type="NCBI Taxonomy" id="230148"/>
    <lineage>
        <taxon>Eukaryota</taxon>
        <taxon>Metazoa</taxon>
        <taxon>Chordata</taxon>
        <taxon>Craniata</taxon>
        <taxon>Vertebrata</taxon>
        <taxon>Euteleostomi</taxon>
        <taxon>Actinopterygii</taxon>
        <taxon>Neopterygii</taxon>
        <taxon>Teleostei</taxon>
        <taxon>Neoteleostei</taxon>
        <taxon>Acanthomorphata</taxon>
        <taxon>Eupercaria</taxon>
        <taxon>Perciformes</taxon>
        <taxon>Cottioidei</taxon>
        <taxon>Cottales</taxon>
        <taxon>Liparidae</taxon>
        <taxon>Liparis</taxon>
    </lineage>
</organism>
<evidence type="ECO:0000313" key="4">
    <source>
        <dbReference type="Proteomes" id="UP000314294"/>
    </source>
</evidence>
<comment type="caution">
    <text evidence="3">The sequence shown here is derived from an EMBL/GenBank/DDBJ whole genome shotgun (WGS) entry which is preliminary data.</text>
</comment>
<reference evidence="3 4" key="1">
    <citation type="submission" date="2019-03" db="EMBL/GenBank/DDBJ databases">
        <title>First draft genome of Liparis tanakae, snailfish: a comprehensive survey of snailfish specific genes.</title>
        <authorList>
            <person name="Kim W."/>
            <person name="Song I."/>
            <person name="Jeong J.-H."/>
            <person name="Kim D."/>
            <person name="Kim S."/>
            <person name="Ryu S."/>
            <person name="Song J.Y."/>
            <person name="Lee S.K."/>
        </authorList>
    </citation>
    <scope>NUCLEOTIDE SEQUENCE [LARGE SCALE GENOMIC DNA]</scope>
    <source>
        <tissue evidence="3">Muscle</tissue>
    </source>
</reference>
<dbReference type="InterPro" id="IPR013320">
    <property type="entry name" value="ConA-like_dom_sf"/>
</dbReference>
<protein>
    <submittedName>
        <fullName evidence="3">Laminin subunit alpha-1</fullName>
    </submittedName>
</protein>
<dbReference type="CDD" id="cd00110">
    <property type="entry name" value="LamG"/>
    <property type="match status" value="1"/>
</dbReference>
<sequence>MQCVSEAEPTFLPAAVQFGSSKHSHMTFLISPPAVRRSVSVRLSVRSRARDGLLLLVSDAKQTDYVVLKLSAGRLLMSVDLGRGPASITSTLPINDGEWHTVSGEVVRRALSVSVDGSVPVSVSLRGNQLDVDRRLYLGGVPHTHSSRRINVRAAPLP</sequence>
<dbReference type="Gene3D" id="2.60.120.200">
    <property type="match status" value="1"/>
</dbReference>
<evidence type="ECO:0000259" key="2">
    <source>
        <dbReference type="PROSITE" id="PS50025"/>
    </source>
</evidence>
<evidence type="ECO:0000313" key="3">
    <source>
        <dbReference type="EMBL" id="TNN23250.1"/>
    </source>
</evidence>
<dbReference type="PROSITE" id="PS50025">
    <property type="entry name" value="LAM_G_DOMAIN"/>
    <property type="match status" value="1"/>
</dbReference>
<feature type="domain" description="Laminin G" evidence="2">
    <location>
        <begin position="15"/>
        <end position="158"/>
    </location>
</feature>
<keyword evidence="4" id="KW-1185">Reference proteome</keyword>
<dbReference type="SUPFAM" id="SSF49899">
    <property type="entry name" value="Concanavalin A-like lectins/glucanases"/>
    <property type="match status" value="1"/>
</dbReference>
<accession>A0A4Z2E3W4</accession>